<dbReference type="AlphaFoldDB" id="A0AAV2FBS3"/>
<dbReference type="Gene3D" id="3.30.420.10">
    <property type="entry name" value="Ribonuclease H-like superfamily/Ribonuclease H"/>
    <property type="match status" value="1"/>
</dbReference>
<protein>
    <recommendedName>
        <fullName evidence="1">RNase H type-1 domain-containing protein</fullName>
    </recommendedName>
</protein>
<dbReference type="Proteomes" id="UP001497516">
    <property type="component" value="Chromosome 6"/>
</dbReference>
<dbReference type="InterPro" id="IPR002156">
    <property type="entry name" value="RNaseH_domain"/>
</dbReference>
<dbReference type="GO" id="GO:0004523">
    <property type="term" value="F:RNA-DNA hybrid ribonuclease activity"/>
    <property type="evidence" value="ECO:0007669"/>
    <property type="project" value="InterPro"/>
</dbReference>
<keyword evidence="3" id="KW-1185">Reference proteome</keyword>
<dbReference type="InterPro" id="IPR012337">
    <property type="entry name" value="RNaseH-like_sf"/>
</dbReference>
<proteinExistence type="predicted"/>
<dbReference type="GO" id="GO:0003676">
    <property type="term" value="F:nucleic acid binding"/>
    <property type="evidence" value="ECO:0007669"/>
    <property type="project" value="InterPro"/>
</dbReference>
<organism evidence="2 3">
    <name type="scientific">Linum trigynum</name>
    <dbReference type="NCBI Taxonomy" id="586398"/>
    <lineage>
        <taxon>Eukaryota</taxon>
        <taxon>Viridiplantae</taxon>
        <taxon>Streptophyta</taxon>
        <taxon>Embryophyta</taxon>
        <taxon>Tracheophyta</taxon>
        <taxon>Spermatophyta</taxon>
        <taxon>Magnoliopsida</taxon>
        <taxon>eudicotyledons</taxon>
        <taxon>Gunneridae</taxon>
        <taxon>Pentapetalae</taxon>
        <taxon>rosids</taxon>
        <taxon>fabids</taxon>
        <taxon>Malpighiales</taxon>
        <taxon>Linaceae</taxon>
        <taxon>Linum</taxon>
    </lineage>
</organism>
<dbReference type="InterPro" id="IPR036397">
    <property type="entry name" value="RNaseH_sf"/>
</dbReference>
<dbReference type="PANTHER" id="PTHR34023:SF4">
    <property type="entry name" value="RNASE H TYPE-1 DOMAIN-CONTAINING PROTEIN"/>
    <property type="match status" value="1"/>
</dbReference>
<name>A0AAV2FBS3_9ROSI</name>
<gene>
    <name evidence="2" type="ORF">LTRI10_LOCUS35926</name>
</gene>
<dbReference type="Pfam" id="PF13456">
    <property type="entry name" value="RVT_3"/>
    <property type="match status" value="1"/>
</dbReference>
<dbReference type="EMBL" id="OZ034819">
    <property type="protein sequence ID" value="CAL1395497.1"/>
    <property type="molecule type" value="Genomic_DNA"/>
</dbReference>
<dbReference type="PANTHER" id="PTHR34023">
    <property type="entry name" value="RNASE H DOMAIN-CONTAINING PROTEIN"/>
    <property type="match status" value="1"/>
</dbReference>
<evidence type="ECO:0000259" key="1">
    <source>
        <dbReference type="Pfam" id="PF13456"/>
    </source>
</evidence>
<sequence length="113" mass="12912">MAWKQGCRVIQVESDSKLALELVNKRTDPVHPYATLLAAIRRFLAQDWVVRLSHTYREGNRVADWLSKHSLVYPYGMYELSNPPNELTRLLNDDVRGITFTRNVVVSTPSPSA</sequence>
<evidence type="ECO:0000313" key="2">
    <source>
        <dbReference type="EMBL" id="CAL1395497.1"/>
    </source>
</evidence>
<evidence type="ECO:0000313" key="3">
    <source>
        <dbReference type="Proteomes" id="UP001497516"/>
    </source>
</evidence>
<feature type="domain" description="RNase H type-1" evidence="1">
    <location>
        <begin position="2"/>
        <end position="69"/>
    </location>
</feature>
<reference evidence="2 3" key="1">
    <citation type="submission" date="2024-04" db="EMBL/GenBank/DDBJ databases">
        <authorList>
            <person name="Fracassetti M."/>
        </authorList>
    </citation>
    <scope>NUCLEOTIDE SEQUENCE [LARGE SCALE GENOMIC DNA]</scope>
</reference>
<accession>A0AAV2FBS3</accession>
<dbReference type="InterPro" id="IPR044730">
    <property type="entry name" value="RNase_H-like_dom_plant"/>
</dbReference>
<dbReference type="CDD" id="cd06222">
    <property type="entry name" value="RNase_H_like"/>
    <property type="match status" value="1"/>
</dbReference>
<dbReference type="SUPFAM" id="SSF53098">
    <property type="entry name" value="Ribonuclease H-like"/>
    <property type="match status" value="1"/>
</dbReference>